<comment type="caution">
    <text evidence="2">The sequence shown here is derived from an EMBL/GenBank/DDBJ whole genome shotgun (WGS) entry which is preliminary data.</text>
</comment>
<dbReference type="RefSeq" id="WP_089609154.1">
    <property type="nucleotide sequence ID" value="NZ_CP022121.1"/>
</dbReference>
<dbReference type="PANTHER" id="PTHR36179">
    <property type="entry name" value="LUD_DOM DOMAIN-CONTAINING PROTEIN"/>
    <property type="match status" value="1"/>
</dbReference>
<feature type="domain" description="LUD" evidence="1">
    <location>
        <begin position="13"/>
        <end position="206"/>
    </location>
</feature>
<protein>
    <submittedName>
        <fullName evidence="2">Lactate utilization protein</fullName>
    </submittedName>
</protein>
<dbReference type="Pfam" id="PF02589">
    <property type="entry name" value="LUD_dom"/>
    <property type="match status" value="1"/>
</dbReference>
<evidence type="ECO:0000313" key="2">
    <source>
        <dbReference type="EMBL" id="MCR6545581.1"/>
    </source>
</evidence>
<dbReference type="PIRSF" id="PIRSF020269">
    <property type="entry name" value="DUF1121"/>
    <property type="match status" value="1"/>
</dbReference>
<dbReference type="Proteomes" id="UP001524944">
    <property type="component" value="Unassembled WGS sequence"/>
</dbReference>
<name>A0ABT1Y4Z8_9FIRM</name>
<gene>
    <name evidence="2" type="ORF">NVS47_08660</name>
</gene>
<proteinExistence type="predicted"/>
<evidence type="ECO:0000259" key="1">
    <source>
        <dbReference type="Pfam" id="PF02589"/>
    </source>
</evidence>
<dbReference type="InterPro" id="IPR009501">
    <property type="entry name" value="UCP020269"/>
</dbReference>
<dbReference type="EMBL" id="JANPWE010000003">
    <property type="protein sequence ID" value="MCR6545581.1"/>
    <property type="molecule type" value="Genomic_DNA"/>
</dbReference>
<reference evidence="2 3" key="1">
    <citation type="submission" date="2022-08" db="EMBL/GenBank/DDBJ databases">
        <title>Proteogenomics of the novel Dehalobacterium formicoaceticum strain EZ94 highlights a key role of methyltransferases during anaerobic dichloromethane degradation.</title>
        <authorList>
            <person name="Wasmund K."/>
        </authorList>
    </citation>
    <scope>NUCLEOTIDE SEQUENCE [LARGE SCALE GENOMIC DNA]</scope>
    <source>
        <strain evidence="2 3">EZ94</strain>
    </source>
</reference>
<dbReference type="InterPro" id="IPR003741">
    <property type="entry name" value="LUD_dom"/>
</dbReference>
<sequence>MSIQQWHRDTLGQQVTKALIKNEFDAVYVATRDEAVKEVLKYITPESTVGVGGSVTISDLEIPQKAAAMGAQVLNHNVPGLSDEEKMKIRRGQLLSDVFLCSSNAITLDGRLVNLDGAGNRVAAMTFGPKKIVIVAGINKICVNEKAAYERIEMIAAPMNNKRLNMANPCKEQGICSDCQTKSRACRIYSVLRKKPLLSDITVILVGEDLGY</sequence>
<dbReference type="PANTHER" id="PTHR36179:SF2">
    <property type="entry name" value="LUD DOMAIN-CONTAINING PROTEIN"/>
    <property type="match status" value="1"/>
</dbReference>
<organism evidence="2 3">
    <name type="scientific">Dehalobacterium formicoaceticum</name>
    <dbReference type="NCBI Taxonomy" id="51515"/>
    <lineage>
        <taxon>Bacteria</taxon>
        <taxon>Bacillati</taxon>
        <taxon>Bacillota</taxon>
        <taxon>Clostridia</taxon>
        <taxon>Eubacteriales</taxon>
        <taxon>Peptococcaceae</taxon>
        <taxon>Dehalobacterium</taxon>
    </lineage>
</organism>
<evidence type="ECO:0000313" key="3">
    <source>
        <dbReference type="Proteomes" id="UP001524944"/>
    </source>
</evidence>
<keyword evidence="3" id="KW-1185">Reference proteome</keyword>
<accession>A0ABT1Y4Z8</accession>